<dbReference type="FunFam" id="3.90.1010.10:FF:000002">
    <property type="entry name" value="Iron-sulfur cluster assembly scaffold protein NifU"/>
    <property type="match status" value="1"/>
</dbReference>
<dbReference type="CDD" id="cd06664">
    <property type="entry name" value="IscU_like"/>
    <property type="match status" value="1"/>
</dbReference>
<dbReference type="RefSeq" id="WP_068135853.1">
    <property type="nucleotide sequence ID" value="NZ_AP014924.1"/>
</dbReference>
<reference evidence="4" key="2">
    <citation type="journal article" date="2016" name="Int. J. Syst. Evol. Microbiol.">
        <title>Complete genome sequence and cell structure of Limnochorda pilosa, a Gram-negative spore-former within the phylum Firmicutes.</title>
        <authorList>
            <person name="Watanabe M."/>
            <person name="Kojima H."/>
            <person name="Fukui M."/>
        </authorList>
    </citation>
    <scope>NUCLEOTIDE SEQUENCE [LARGE SCALE GENOMIC DNA]</scope>
    <source>
        <strain evidence="4">HC45</strain>
    </source>
</reference>
<evidence type="ECO:0000313" key="3">
    <source>
        <dbReference type="EMBL" id="BAS27253.1"/>
    </source>
</evidence>
<dbReference type="InterPro" id="IPR002871">
    <property type="entry name" value="NIF_FeS_clus_asmbl_NifU_N"/>
</dbReference>
<dbReference type="Pfam" id="PF01592">
    <property type="entry name" value="NifU_N"/>
    <property type="match status" value="1"/>
</dbReference>
<sequence length="154" mass="16957">MSSNGNPLEALYREVILQHSQHPRNRGMLADAGAAVRLNNPSCGDRIELFLKVSPDQRVEEVRFEGRGCSISQASASMMTERVRGLSLDEALGLAERFRQMVRGDAEAAQDERLGDLVALQGVSRFPVRVKCAVLAWEALERSIDQVRHGGDPS</sequence>
<reference evidence="4" key="1">
    <citation type="submission" date="2015-07" db="EMBL/GenBank/DDBJ databases">
        <title>Complete genome sequence and phylogenetic analysis of Limnochorda pilosa.</title>
        <authorList>
            <person name="Watanabe M."/>
            <person name="Kojima H."/>
            <person name="Fukui M."/>
        </authorList>
    </citation>
    <scope>NUCLEOTIDE SEQUENCE [LARGE SCALE GENOMIC DNA]</scope>
    <source>
        <strain evidence="4">HC45</strain>
    </source>
</reference>
<name>A0A0K2SJG7_LIMPI</name>
<evidence type="ECO:0000259" key="2">
    <source>
        <dbReference type="Pfam" id="PF01592"/>
    </source>
</evidence>
<dbReference type="KEGG" id="lpil:LIP_1402"/>
<accession>A0A0K2SJG7</accession>
<dbReference type="GO" id="GO:0051536">
    <property type="term" value="F:iron-sulfur cluster binding"/>
    <property type="evidence" value="ECO:0007669"/>
    <property type="project" value="InterPro"/>
</dbReference>
<dbReference type="AlphaFoldDB" id="A0A0K2SJG7"/>
<evidence type="ECO:0000256" key="1">
    <source>
        <dbReference type="ARBA" id="ARBA00006420"/>
    </source>
</evidence>
<organism evidence="3 4">
    <name type="scientific">Limnochorda pilosa</name>
    <dbReference type="NCBI Taxonomy" id="1555112"/>
    <lineage>
        <taxon>Bacteria</taxon>
        <taxon>Bacillati</taxon>
        <taxon>Bacillota</taxon>
        <taxon>Limnochordia</taxon>
        <taxon>Limnochordales</taxon>
        <taxon>Limnochordaceae</taxon>
        <taxon>Limnochorda</taxon>
    </lineage>
</organism>
<dbReference type="NCBIfam" id="TIGR01994">
    <property type="entry name" value="SUF_scaf_2"/>
    <property type="match status" value="1"/>
</dbReference>
<dbReference type="GO" id="GO:0016226">
    <property type="term" value="P:iron-sulfur cluster assembly"/>
    <property type="evidence" value="ECO:0007669"/>
    <property type="project" value="InterPro"/>
</dbReference>
<protein>
    <submittedName>
        <fullName evidence="3">Nitrogen-fixing protein NifU</fullName>
    </submittedName>
</protein>
<feature type="domain" description="NIF system FeS cluster assembly NifU N-terminal" evidence="2">
    <location>
        <begin position="12"/>
        <end position="132"/>
    </location>
</feature>
<comment type="similarity">
    <text evidence="1">Belongs to the NifU family.</text>
</comment>
<dbReference type="PANTHER" id="PTHR10093">
    <property type="entry name" value="IRON-SULFUR CLUSTER ASSEMBLY ENZYME NIFU HOMOLOG"/>
    <property type="match status" value="1"/>
</dbReference>
<dbReference type="SUPFAM" id="SSF82649">
    <property type="entry name" value="SufE/NifU"/>
    <property type="match status" value="1"/>
</dbReference>
<keyword evidence="4" id="KW-1185">Reference proteome</keyword>
<dbReference type="GO" id="GO:0005506">
    <property type="term" value="F:iron ion binding"/>
    <property type="evidence" value="ECO:0007669"/>
    <property type="project" value="InterPro"/>
</dbReference>
<gene>
    <name evidence="3" type="ORF">LIP_1402</name>
</gene>
<evidence type="ECO:0000313" key="4">
    <source>
        <dbReference type="Proteomes" id="UP000065807"/>
    </source>
</evidence>
<dbReference type="EMBL" id="AP014924">
    <property type="protein sequence ID" value="BAS27253.1"/>
    <property type="molecule type" value="Genomic_DNA"/>
</dbReference>
<dbReference type="STRING" id="1555112.LIP_1402"/>
<dbReference type="Gene3D" id="3.90.1010.10">
    <property type="match status" value="1"/>
</dbReference>
<dbReference type="PATRIC" id="fig|1555112.3.peg.1440"/>
<dbReference type="Proteomes" id="UP000065807">
    <property type="component" value="Chromosome"/>
</dbReference>
<proteinExistence type="inferred from homology"/>
<dbReference type="OrthoDB" id="9804157at2"/>